<evidence type="ECO:0000313" key="5">
    <source>
        <dbReference type="Proteomes" id="UP000072605"/>
    </source>
</evidence>
<proteinExistence type="predicted"/>
<comment type="caution">
    <text evidence="4">The sequence shown here is derived from an EMBL/GenBank/DDBJ whole genome shotgun (WGS) entry which is preliminary data.</text>
</comment>
<keyword evidence="1 4" id="KW-0489">Methyltransferase</keyword>
<dbReference type="GO" id="GO:0008168">
    <property type="term" value="F:methyltransferase activity"/>
    <property type="evidence" value="ECO:0007669"/>
    <property type="project" value="UniProtKB-KW"/>
</dbReference>
<sequence length="318" mass="36839">MRETVIGYDLYTPQQNMRLEVIEGLMREQKVLPAKYFYDHIGSQLFEQITQQPEYYPTRTELAILEQHRAEIARSIGDVHTLIEYGSGSSRKIQMLLETFTHLDTYMPIDISKDFLMESARQLSERYPALHIKAVCGDYSQSISLPVEESQKRVIFFPGSTIGNFEPEEAMRFLRHSSRILETGDGFLIGVDLKKSVDVLERAYNDAAGVTAAFNLNMLTHLNQMLEGTFDVTRFEHHAFYNEEKGRIEMHLRSQLDQLVQVGDVTVPFKQGETIHTENSYKYSKEEFETLALKSGFHPVNCWIDDDERFSVHYLEKM</sequence>
<dbReference type="PANTHER" id="PTHR43397:SF1">
    <property type="entry name" value="ERGOTHIONEINE BIOSYNTHESIS PROTEIN 1"/>
    <property type="match status" value="1"/>
</dbReference>
<dbReference type="PANTHER" id="PTHR43397">
    <property type="entry name" value="ERGOTHIONEINE BIOSYNTHESIS PROTEIN 1"/>
    <property type="match status" value="1"/>
</dbReference>
<reference evidence="4 5" key="1">
    <citation type="journal article" date="2016" name="Front. Microbiol.">
        <title>Genomic Resource of Rice Seed Associated Bacteria.</title>
        <authorList>
            <person name="Midha S."/>
            <person name="Bansal K."/>
            <person name="Sharma S."/>
            <person name="Kumar N."/>
            <person name="Patil P.P."/>
            <person name="Chaudhry V."/>
            <person name="Patil P.B."/>
        </authorList>
    </citation>
    <scope>NUCLEOTIDE SEQUENCE [LARGE SCALE GENOMIC DNA]</scope>
    <source>
        <strain evidence="4 5">RSA11</strain>
    </source>
</reference>
<dbReference type="InterPro" id="IPR035094">
    <property type="entry name" value="EgtD"/>
</dbReference>
<feature type="domain" description="Histidine-specific methyltransferase SAM-dependent" evidence="3">
    <location>
        <begin position="18"/>
        <end position="316"/>
    </location>
</feature>
<dbReference type="GO" id="GO:0032259">
    <property type="term" value="P:methylation"/>
    <property type="evidence" value="ECO:0007669"/>
    <property type="project" value="UniProtKB-KW"/>
</dbReference>
<organism evidence="4 5">
    <name type="scientific">Exiguobacterium indicum</name>
    <dbReference type="NCBI Taxonomy" id="296995"/>
    <lineage>
        <taxon>Bacteria</taxon>
        <taxon>Bacillati</taxon>
        <taxon>Bacillota</taxon>
        <taxon>Bacilli</taxon>
        <taxon>Bacillales</taxon>
        <taxon>Bacillales Family XII. Incertae Sedis</taxon>
        <taxon>Exiguobacterium</taxon>
    </lineage>
</organism>
<gene>
    <name evidence="4" type="ORF">RSA11_11680</name>
</gene>
<dbReference type="EMBL" id="LDQV01000026">
    <property type="protein sequence ID" value="KTR26157.1"/>
    <property type="molecule type" value="Genomic_DNA"/>
</dbReference>
<dbReference type="PIRSF" id="PIRSF018005">
    <property type="entry name" value="UCP018005"/>
    <property type="match status" value="1"/>
</dbReference>
<dbReference type="Pfam" id="PF10017">
    <property type="entry name" value="Methyltransf_33"/>
    <property type="match status" value="1"/>
</dbReference>
<evidence type="ECO:0000259" key="3">
    <source>
        <dbReference type="Pfam" id="PF10017"/>
    </source>
</evidence>
<dbReference type="AlphaFoldDB" id="A0AAW3MAR8"/>
<evidence type="ECO:0000256" key="2">
    <source>
        <dbReference type="ARBA" id="ARBA00022679"/>
    </source>
</evidence>
<accession>A0AAW3MAR8</accession>
<dbReference type="RefSeq" id="WP_058713819.1">
    <property type="nucleotide sequence ID" value="NZ_LDQV01000026.1"/>
</dbReference>
<dbReference type="NCBIfam" id="TIGR03438">
    <property type="entry name" value="egtD_ergothio"/>
    <property type="match status" value="1"/>
</dbReference>
<dbReference type="InterPro" id="IPR017804">
    <property type="entry name" value="MeTrfase_EgtD-like"/>
</dbReference>
<dbReference type="InterPro" id="IPR029063">
    <property type="entry name" value="SAM-dependent_MTases_sf"/>
</dbReference>
<dbReference type="Proteomes" id="UP000072605">
    <property type="component" value="Unassembled WGS sequence"/>
</dbReference>
<dbReference type="SUPFAM" id="SSF53335">
    <property type="entry name" value="S-adenosyl-L-methionine-dependent methyltransferases"/>
    <property type="match status" value="1"/>
</dbReference>
<evidence type="ECO:0000256" key="1">
    <source>
        <dbReference type="ARBA" id="ARBA00022603"/>
    </source>
</evidence>
<dbReference type="InterPro" id="IPR051128">
    <property type="entry name" value="EgtD_Methyltrsf_superfamily"/>
</dbReference>
<evidence type="ECO:0000313" key="4">
    <source>
        <dbReference type="EMBL" id="KTR26157.1"/>
    </source>
</evidence>
<dbReference type="Gene3D" id="3.40.50.150">
    <property type="entry name" value="Vaccinia Virus protein VP39"/>
    <property type="match status" value="1"/>
</dbReference>
<keyword evidence="2" id="KW-0808">Transferase</keyword>
<name>A0AAW3MAR8_9BACL</name>
<protein>
    <submittedName>
        <fullName evidence="4">Methyltransferase</fullName>
    </submittedName>
</protein>
<dbReference type="InterPro" id="IPR019257">
    <property type="entry name" value="MeTrfase_dom"/>
</dbReference>